<gene>
    <name evidence="9" type="ORF">GRF29_96g1515415</name>
</gene>
<feature type="compositionally biased region" description="Polar residues" evidence="7">
    <location>
        <begin position="602"/>
        <end position="617"/>
    </location>
</feature>
<dbReference type="PANTHER" id="PTHR47792:SF1">
    <property type="entry name" value="PROTEIN SOK2-RELATED"/>
    <property type="match status" value="1"/>
</dbReference>
<dbReference type="Gene3D" id="3.10.260.10">
    <property type="entry name" value="Transcription regulator HTH, APSES-type DNA-binding domain"/>
    <property type="match status" value="1"/>
</dbReference>
<feature type="compositionally biased region" description="Polar residues" evidence="7">
    <location>
        <begin position="856"/>
        <end position="871"/>
    </location>
</feature>
<dbReference type="InterPro" id="IPR036887">
    <property type="entry name" value="HTH_APSES_sf"/>
</dbReference>
<feature type="region of interest" description="Disordered" evidence="7">
    <location>
        <begin position="1"/>
        <end position="38"/>
    </location>
</feature>
<evidence type="ECO:0000256" key="4">
    <source>
        <dbReference type="ARBA" id="ARBA00023125"/>
    </source>
</evidence>
<dbReference type="EMBL" id="WVTA01000008">
    <property type="protein sequence ID" value="KAK3208145.1"/>
    <property type="molecule type" value="Genomic_DNA"/>
</dbReference>
<dbReference type="GO" id="GO:0003700">
    <property type="term" value="F:DNA-binding transcription factor activity"/>
    <property type="evidence" value="ECO:0007669"/>
    <property type="project" value="TreeGrafter"/>
</dbReference>
<feature type="compositionally biased region" description="Polar residues" evidence="7">
    <location>
        <begin position="1207"/>
        <end position="1225"/>
    </location>
</feature>
<dbReference type="SMART" id="SM01252">
    <property type="entry name" value="KilA-N"/>
    <property type="match status" value="1"/>
</dbReference>
<evidence type="ECO:0000313" key="10">
    <source>
        <dbReference type="Proteomes" id="UP001280581"/>
    </source>
</evidence>
<feature type="compositionally biased region" description="Low complexity" evidence="7">
    <location>
        <begin position="889"/>
        <end position="901"/>
    </location>
</feature>
<keyword evidence="10" id="KW-1185">Reference proteome</keyword>
<keyword evidence="3" id="KW-0805">Transcription regulation</keyword>
<evidence type="ECO:0000256" key="3">
    <source>
        <dbReference type="ARBA" id="ARBA00023015"/>
    </source>
</evidence>
<feature type="compositionally biased region" description="Polar residues" evidence="7">
    <location>
        <begin position="952"/>
        <end position="985"/>
    </location>
</feature>
<evidence type="ECO:0000256" key="5">
    <source>
        <dbReference type="ARBA" id="ARBA00023163"/>
    </source>
</evidence>
<evidence type="ECO:0000256" key="6">
    <source>
        <dbReference type="ARBA" id="ARBA00023321"/>
    </source>
</evidence>
<name>A0AAN6RGT0_9PLEO</name>
<protein>
    <recommendedName>
        <fullName evidence="8">HTH APSES-type domain-containing protein</fullName>
    </recommendedName>
</protein>
<feature type="compositionally biased region" description="Polar residues" evidence="7">
    <location>
        <begin position="7"/>
        <end position="19"/>
    </location>
</feature>
<keyword evidence="5" id="KW-0804">Transcription</keyword>
<proteinExistence type="inferred from homology"/>
<dbReference type="GO" id="GO:0045944">
    <property type="term" value="P:positive regulation of transcription by RNA polymerase II"/>
    <property type="evidence" value="ECO:0007669"/>
    <property type="project" value="TreeGrafter"/>
</dbReference>
<dbReference type="PANTHER" id="PTHR47792">
    <property type="entry name" value="PROTEIN SOK2-RELATED"/>
    <property type="match status" value="1"/>
</dbReference>
<dbReference type="InterPro" id="IPR029790">
    <property type="entry name" value="EFG1/Phd1/StuA"/>
</dbReference>
<evidence type="ECO:0000256" key="2">
    <source>
        <dbReference type="ARBA" id="ARBA00022969"/>
    </source>
</evidence>
<comment type="caution">
    <text evidence="9">The sequence shown here is derived from an EMBL/GenBank/DDBJ whole genome shotgun (WGS) entry which is preliminary data.</text>
</comment>
<dbReference type="PROSITE" id="PS51299">
    <property type="entry name" value="HTH_APSES"/>
    <property type="match status" value="1"/>
</dbReference>
<dbReference type="Proteomes" id="UP001280581">
    <property type="component" value="Unassembled WGS sequence"/>
</dbReference>
<dbReference type="GO" id="GO:0030435">
    <property type="term" value="P:sporulation resulting in formation of a cellular spore"/>
    <property type="evidence" value="ECO:0007669"/>
    <property type="project" value="UniProtKB-KW"/>
</dbReference>
<evidence type="ECO:0000259" key="8">
    <source>
        <dbReference type="PROSITE" id="PS51299"/>
    </source>
</evidence>
<feature type="compositionally biased region" description="Polar residues" evidence="7">
    <location>
        <begin position="562"/>
        <end position="593"/>
    </location>
</feature>
<feature type="compositionally biased region" description="Low complexity" evidence="7">
    <location>
        <begin position="618"/>
        <end position="635"/>
    </location>
</feature>
<feature type="compositionally biased region" description="Polar residues" evidence="7">
    <location>
        <begin position="1151"/>
        <end position="1163"/>
    </location>
</feature>
<feature type="compositionally biased region" description="Low complexity" evidence="7">
    <location>
        <begin position="515"/>
        <end position="535"/>
    </location>
</feature>
<keyword evidence="4" id="KW-0238">DNA-binding</keyword>
<keyword evidence="6" id="KW-0183">Conidiation</keyword>
<keyword evidence="2" id="KW-0749">Sporulation</keyword>
<dbReference type="GO" id="GO:0048315">
    <property type="term" value="P:conidium formation"/>
    <property type="evidence" value="ECO:0007669"/>
    <property type="project" value="UniProtKB-KW"/>
</dbReference>
<feature type="compositionally biased region" description="Polar residues" evidence="7">
    <location>
        <begin position="1108"/>
        <end position="1142"/>
    </location>
</feature>
<feature type="region of interest" description="Disordered" evidence="7">
    <location>
        <begin position="851"/>
        <end position="926"/>
    </location>
</feature>
<dbReference type="AlphaFoldDB" id="A0AAN6RGT0"/>
<feature type="region of interest" description="Disordered" evidence="7">
    <location>
        <begin position="502"/>
        <end position="657"/>
    </location>
</feature>
<feature type="compositionally biased region" description="Low complexity" evidence="7">
    <location>
        <begin position="1098"/>
        <end position="1107"/>
    </location>
</feature>
<sequence>MADNVQVVDSSVYETQPPNHTAPAARRPRPRGHGLPTQTALSNTAFMAGERGRQAMQTRESVPILLCTGAGRAPEAAGDPRAIAISVRAGQEFLRAVRRQRQRPRAMLDGMLDAGLGAGCWVLGAGRTAGLDTYSIAGHWALGAGRWTLDAGRSLLLSFRADQRWNRLAAGRVAVRWLRGSLACSCWLARPSGPVPVAVPHPAALVCGSSPVSVRDQPVRALSAKRALHGTHLSAQAWCASRPPPLILLLTLPTKPELILDCRWSGRAARRLPTASSTIGRQASTFRSITVAAQSWQLLSCPARPCPVLSCPVARRPAHAAAPRSAHSPPPPPQHSWCAQAVREREALATPSTKREPPRPDCIAGCAHSPGSVSPLSLRPACFSSLQRILHCSIAVENDILTVAATLDHTQARRSLTAVSEFARTHNPTSYNTDQLSLRLRAQILQPTAELPRGILRSHSSTSIVSGNTVKLAQPLPSISSVHARGPVDPWYNSHYSAKPAVPADRLPSLPQIQSHPSGSSTSSSPRGGSFSASSIENGSAGSNTSYSASVSGHNPGFKTPSPEQVPQSLNRNGQPLNVQSHQGSPYGPQQSYGYPAEGYHSMNQMQSYPDVHQSQMSAATAHAPGSAAPGGLSHYAYPSQPQMSLPGPQYGSAPSGYQPYGYPGGVPSQLPATSSMSNALVPQSIQLPAMAPTAPAPPLPGSQSYGNPHSFDHTGQIAPPGMKPRVTATLWEDEGSLCFQVEAKGVCVARREDNHMINGTKLLNVAGMTRGRRDGILKSEKTRHVVKIGPMHLKGVWIPFERALEFANKEKITEQLYPLFVHDIGALLYHPSNQTRASVGGAAMAAVDRNRRPDSMQTNRYLTGPTTSQPPALHHHHSMSNPVGAAMSQPPHSIQPHPSSGRPGLDRAHTFPTPPTSASSIMGMGNSGSSYEWSNANVQAVPGNQPLAIDTSLSNNRSVPTTPASTPPGSVQQGMSYQTAQSYDGSRPMYSGPPSQPPQYHTQSQPMMAPPSRAPDQGDVKPADGIMAPNDDSVNHANGADEGADHEYTHSNAPYNGNRAPYAYNTAPGSGPITGQHPHLSPEMTGSPHQNGSGRATPRTTTTDQTQWNSGYPTPQRQNGPSSNLYSVMSDTRATNGNGPSDSYPAPGSQYPSQAYATNGVSSKRGRDDEDDPYGRPGSVQSEDIDGLKRRKTMDGGAVAPPYGQGPNNGLQRANTMQAQRVRR</sequence>
<feature type="domain" description="HTH APSES-type" evidence="8">
    <location>
        <begin position="726"/>
        <end position="832"/>
    </location>
</feature>
<dbReference type="InterPro" id="IPR003163">
    <property type="entry name" value="Tscrpt_reg_HTH_APSES-type"/>
</dbReference>
<dbReference type="SUPFAM" id="SSF54616">
    <property type="entry name" value="DNA-binding domain of Mlu1-box binding protein MBP1"/>
    <property type="match status" value="1"/>
</dbReference>
<dbReference type="InterPro" id="IPR018004">
    <property type="entry name" value="KilA/APSES_HTH"/>
</dbReference>
<evidence type="ECO:0000256" key="7">
    <source>
        <dbReference type="SAM" id="MobiDB-lite"/>
    </source>
</evidence>
<comment type="similarity">
    <text evidence="1">Belongs to the EFG1/PHD1/stuA family.</text>
</comment>
<organism evidence="9 10">
    <name type="scientific">Pseudopithomyces chartarum</name>
    <dbReference type="NCBI Taxonomy" id="1892770"/>
    <lineage>
        <taxon>Eukaryota</taxon>
        <taxon>Fungi</taxon>
        <taxon>Dikarya</taxon>
        <taxon>Ascomycota</taxon>
        <taxon>Pezizomycotina</taxon>
        <taxon>Dothideomycetes</taxon>
        <taxon>Pleosporomycetidae</taxon>
        <taxon>Pleosporales</taxon>
        <taxon>Massarineae</taxon>
        <taxon>Didymosphaeriaceae</taxon>
        <taxon>Pseudopithomyces</taxon>
    </lineage>
</organism>
<accession>A0AAN6RGT0</accession>
<feature type="region of interest" description="Disordered" evidence="7">
    <location>
        <begin position="947"/>
        <end position="1225"/>
    </location>
</feature>
<dbReference type="Pfam" id="PF04383">
    <property type="entry name" value="KilA-N"/>
    <property type="match status" value="1"/>
</dbReference>
<evidence type="ECO:0000256" key="1">
    <source>
        <dbReference type="ARBA" id="ARBA00007247"/>
    </source>
</evidence>
<evidence type="ECO:0000313" key="9">
    <source>
        <dbReference type="EMBL" id="KAK3208145.1"/>
    </source>
</evidence>
<dbReference type="GO" id="GO:0043565">
    <property type="term" value="F:sequence-specific DNA binding"/>
    <property type="evidence" value="ECO:0007669"/>
    <property type="project" value="TreeGrafter"/>
</dbReference>
<feature type="compositionally biased region" description="Polar residues" evidence="7">
    <location>
        <begin position="536"/>
        <end position="553"/>
    </location>
</feature>
<reference evidence="9 10" key="1">
    <citation type="submission" date="2021-02" db="EMBL/GenBank/DDBJ databases">
        <title>Genome assembly of Pseudopithomyces chartarum.</title>
        <authorList>
            <person name="Jauregui R."/>
            <person name="Singh J."/>
            <person name="Voisey C."/>
        </authorList>
    </citation>
    <scope>NUCLEOTIDE SEQUENCE [LARGE SCALE GENOMIC DNA]</scope>
    <source>
        <strain evidence="9 10">AGR01</strain>
    </source>
</reference>
<dbReference type="GO" id="GO:0005634">
    <property type="term" value="C:nucleus"/>
    <property type="evidence" value="ECO:0007669"/>
    <property type="project" value="TreeGrafter"/>
</dbReference>